<dbReference type="Gene3D" id="1.20.58.220">
    <property type="entry name" value="Phosphate transport system protein phou homolog 2, domain 2"/>
    <property type="match status" value="1"/>
</dbReference>
<accession>A0A4R2JR48</accession>
<gene>
    <name evidence="2" type="ORF">EV192_104140</name>
</gene>
<comment type="similarity">
    <text evidence="1">Belongs to the UPF0111 family.</text>
</comment>
<evidence type="ECO:0000256" key="1">
    <source>
        <dbReference type="ARBA" id="ARBA00008591"/>
    </source>
</evidence>
<dbReference type="Proteomes" id="UP000295680">
    <property type="component" value="Unassembled WGS sequence"/>
</dbReference>
<protein>
    <recommendedName>
        <fullName evidence="4">Phosphate transport regulator</fullName>
    </recommendedName>
</protein>
<name>A0A4R2JR48_9PSEU</name>
<comment type="caution">
    <text evidence="2">The sequence shown here is derived from an EMBL/GenBank/DDBJ whole genome shotgun (WGS) entry which is preliminary data.</text>
</comment>
<evidence type="ECO:0008006" key="4">
    <source>
        <dbReference type="Google" id="ProtNLM"/>
    </source>
</evidence>
<dbReference type="InterPro" id="IPR038078">
    <property type="entry name" value="PhoU-like_sf"/>
</dbReference>
<sequence length="206" mass="23451">MRLRLRPRDTTFFTLFVKAGANISDSVEVLRQYVNAPPEQHQELSQRMHEVEHAGDEATHDILDHLNRAFITPFDREDIYRLAVRLDDVIDFIDAAVDLATLYQLRDLPAGVHTQVELLCQAAALTVEAMPKLAKPSTLDTYWVRVNDLENEADQVYRRLLSWLFSGELDTLTVLKLKEIVDQLESAADAFEHVADVVHTIAVKES</sequence>
<dbReference type="OrthoDB" id="9797568at2"/>
<evidence type="ECO:0000313" key="2">
    <source>
        <dbReference type="EMBL" id="TCO59299.1"/>
    </source>
</evidence>
<dbReference type="EMBL" id="SLWS01000004">
    <property type="protein sequence ID" value="TCO59299.1"/>
    <property type="molecule type" value="Genomic_DNA"/>
</dbReference>
<evidence type="ECO:0000313" key="3">
    <source>
        <dbReference type="Proteomes" id="UP000295680"/>
    </source>
</evidence>
<reference evidence="2 3" key="1">
    <citation type="submission" date="2019-03" db="EMBL/GenBank/DDBJ databases">
        <title>Genomic Encyclopedia of Type Strains, Phase IV (KMG-IV): sequencing the most valuable type-strain genomes for metagenomic binning, comparative biology and taxonomic classification.</title>
        <authorList>
            <person name="Goeker M."/>
        </authorList>
    </citation>
    <scope>NUCLEOTIDE SEQUENCE [LARGE SCALE GENOMIC DNA]</scope>
    <source>
        <strain evidence="2 3">DSM 45934</strain>
    </source>
</reference>
<proteinExistence type="inferred from homology"/>
<dbReference type="RefSeq" id="WP_132117110.1">
    <property type="nucleotide sequence ID" value="NZ_SLWS01000004.1"/>
</dbReference>
<dbReference type="PANTHER" id="PTHR37298">
    <property type="entry name" value="UPF0111 PROTEIN YKAA"/>
    <property type="match status" value="1"/>
</dbReference>
<dbReference type="InterPro" id="IPR052912">
    <property type="entry name" value="UPF0111_domain"/>
</dbReference>
<organism evidence="2 3">
    <name type="scientific">Actinocrispum wychmicini</name>
    <dbReference type="NCBI Taxonomy" id="1213861"/>
    <lineage>
        <taxon>Bacteria</taxon>
        <taxon>Bacillati</taxon>
        <taxon>Actinomycetota</taxon>
        <taxon>Actinomycetes</taxon>
        <taxon>Pseudonocardiales</taxon>
        <taxon>Pseudonocardiaceae</taxon>
        <taxon>Actinocrispum</taxon>
    </lineage>
</organism>
<dbReference type="Pfam" id="PF01865">
    <property type="entry name" value="PhoU_div"/>
    <property type="match status" value="1"/>
</dbReference>
<dbReference type="InterPro" id="IPR018445">
    <property type="entry name" value="Put_Phosphate_transp_reg"/>
</dbReference>
<dbReference type="PANTHER" id="PTHR37298:SF1">
    <property type="entry name" value="UPF0111 PROTEIN YKAA"/>
    <property type="match status" value="1"/>
</dbReference>
<keyword evidence="3" id="KW-1185">Reference proteome</keyword>
<dbReference type="AlphaFoldDB" id="A0A4R2JR48"/>